<proteinExistence type="predicted"/>
<feature type="chain" id="PRO_5023142972" evidence="2">
    <location>
        <begin position="21"/>
        <end position="377"/>
    </location>
</feature>
<gene>
    <name evidence="3" type="ORF">PGT21_021024</name>
</gene>
<organism evidence="3 4">
    <name type="scientific">Puccinia graminis f. sp. tritici</name>
    <dbReference type="NCBI Taxonomy" id="56615"/>
    <lineage>
        <taxon>Eukaryota</taxon>
        <taxon>Fungi</taxon>
        <taxon>Dikarya</taxon>
        <taxon>Basidiomycota</taxon>
        <taxon>Pucciniomycotina</taxon>
        <taxon>Pucciniomycetes</taxon>
        <taxon>Pucciniales</taxon>
        <taxon>Pucciniaceae</taxon>
        <taxon>Puccinia</taxon>
    </lineage>
</organism>
<evidence type="ECO:0000313" key="4">
    <source>
        <dbReference type="Proteomes" id="UP000324748"/>
    </source>
</evidence>
<feature type="signal peptide" evidence="2">
    <location>
        <begin position="1"/>
        <end position="20"/>
    </location>
</feature>
<sequence length="377" mass="42925">MKHSLIGGIVVLLHLEFLSGTIRRNLELFPDLDLRLGNEQVSKRKLKKLRLFDDFADEGGLVEGVDKLKKHTSPLVQPSCEIGYDGAFPPFAKRPKLDLSLSLGLPAWCQDEITQTGSSSPRSPKRNPSGLNQPVYTISKDVNHMLGQPSQPDSLNVFSENRVMELKSCAPNTIKIKGEDSTTGDELCLYHTTNNVDSTSAQDRSSNDKQIVQGKEGTLPLREVDFQVNSKFWAWISVIFGHLKGQTYYGLKRESKANIDKLRTAYFHYKNFANFQSGLNYLEVQAELQNCLYYKFMSKEKWDSIFGNDNNLILQLETWRPMMKENPAQAYSSMGSRQINQSLIPWKAFFNSKEFNHERLHLENIINLKRNGHGYLG</sequence>
<accession>A0A5B0P2S6</accession>
<keyword evidence="4" id="KW-1185">Reference proteome</keyword>
<name>A0A5B0P2S6_PUCGR</name>
<evidence type="ECO:0000313" key="3">
    <source>
        <dbReference type="EMBL" id="KAA1094428.1"/>
    </source>
</evidence>
<evidence type="ECO:0000256" key="1">
    <source>
        <dbReference type="SAM" id="MobiDB-lite"/>
    </source>
</evidence>
<comment type="caution">
    <text evidence="3">The sequence shown here is derived from an EMBL/GenBank/DDBJ whole genome shotgun (WGS) entry which is preliminary data.</text>
</comment>
<evidence type="ECO:0000256" key="2">
    <source>
        <dbReference type="SAM" id="SignalP"/>
    </source>
</evidence>
<keyword evidence="2" id="KW-0732">Signal</keyword>
<reference evidence="3 4" key="1">
    <citation type="submission" date="2019-05" db="EMBL/GenBank/DDBJ databases">
        <title>Emergence of the Ug99 lineage of the wheat stem rust pathogen through somatic hybridization.</title>
        <authorList>
            <person name="Li F."/>
            <person name="Upadhyaya N.M."/>
            <person name="Sperschneider J."/>
            <person name="Matny O."/>
            <person name="Nguyen-Phuc H."/>
            <person name="Mago R."/>
            <person name="Raley C."/>
            <person name="Miller M.E."/>
            <person name="Silverstein K.A.T."/>
            <person name="Henningsen E."/>
            <person name="Hirsch C.D."/>
            <person name="Visser B."/>
            <person name="Pretorius Z.A."/>
            <person name="Steffenson B.J."/>
            <person name="Schwessinger B."/>
            <person name="Dodds P.N."/>
            <person name="Figueroa M."/>
        </authorList>
    </citation>
    <scope>NUCLEOTIDE SEQUENCE [LARGE SCALE GENOMIC DNA]</scope>
    <source>
        <strain evidence="3">21-0</strain>
    </source>
</reference>
<dbReference type="Proteomes" id="UP000324748">
    <property type="component" value="Unassembled WGS sequence"/>
</dbReference>
<dbReference type="EMBL" id="VSWC01000079">
    <property type="protein sequence ID" value="KAA1094428.1"/>
    <property type="molecule type" value="Genomic_DNA"/>
</dbReference>
<feature type="compositionally biased region" description="Low complexity" evidence="1">
    <location>
        <begin position="118"/>
        <end position="129"/>
    </location>
</feature>
<dbReference type="AlphaFoldDB" id="A0A5B0P2S6"/>
<protein>
    <submittedName>
        <fullName evidence="3">Uncharacterized protein</fullName>
    </submittedName>
</protein>
<feature type="region of interest" description="Disordered" evidence="1">
    <location>
        <begin position="113"/>
        <end position="135"/>
    </location>
</feature>